<evidence type="ECO:0000313" key="1">
    <source>
        <dbReference type="EMBL" id="RHZ82515.1"/>
    </source>
</evidence>
<proteinExistence type="predicted"/>
<dbReference type="AlphaFoldDB" id="A0A397J2J5"/>
<comment type="caution">
    <text evidence="1">The sequence shown here is derived from an EMBL/GenBank/DDBJ whole genome shotgun (WGS) entry which is preliminary data.</text>
</comment>
<organism evidence="1 2">
    <name type="scientific">Diversispora epigaea</name>
    <dbReference type="NCBI Taxonomy" id="1348612"/>
    <lineage>
        <taxon>Eukaryota</taxon>
        <taxon>Fungi</taxon>
        <taxon>Fungi incertae sedis</taxon>
        <taxon>Mucoromycota</taxon>
        <taxon>Glomeromycotina</taxon>
        <taxon>Glomeromycetes</taxon>
        <taxon>Diversisporales</taxon>
        <taxon>Diversisporaceae</taxon>
        <taxon>Diversispora</taxon>
    </lineage>
</organism>
<dbReference type="OrthoDB" id="2331504at2759"/>
<accession>A0A397J2J5</accession>
<protein>
    <submittedName>
        <fullName evidence="1">Uncharacterized protein</fullName>
    </submittedName>
</protein>
<dbReference type="Proteomes" id="UP000266861">
    <property type="component" value="Unassembled WGS sequence"/>
</dbReference>
<sequence>MSQYFNKQSSFLPEIENEYVVILEKTAVKTEFHKLTWRDKIQTLFYIADSDCTNQLQRKFMTSFHTEILN</sequence>
<keyword evidence="2" id="KW-1185">Reference proteome</keyword>
<reference evidence="1 2" key="1">
    <citation type="submission" date="2018-08" db="EMBL/GenBank/DDBJ databases">
        <title>Genome and evolution of the arbuscular mycorrhizal fungus Diversispora epigaea (formerly Glomus versiforme) and its bacterial endosymbionts.</title>
        <authorList>
            <person name="Sun X."/>
            <person name="Fei Z."/>
            <person name="Harrison M."/>
        </authorList>
    </citation>
    <scope>NUCLEOTIDE SEQUENCE [LARGE SCALE GENOMIC DNA]</scope>
    <source>
        <strain evidence="1 2">IT104</strain>
    </source>
</reference>
<dbReference type="EMBL" id="PQFF01000102">
    <property type="protein sequence ID" value="RHZ82515.1"/>
    <property type="molecule type" value="Genomic_DNA"/>
</dbReference>
<gene>
    <name evidence="1" type="ORF">Glove_109g137</name>
</gene>
<evidence type="ECO:0000313" key="2">
    <source>
        <dbReference type="Proteomes" id="UP000266861"/>
    </source>
</evidence>
<name>A0A397J2J5_9GLOM</name>